<comment type="caution">
    <text evidence="2">The sequence shown here is derived from an EMBL/GenBank/DDBJ whole genome shotgun (WGS) entry which is preliminary data.</text>
</comment>
<organism evidence="2 3">
    <name type="scientific">Micromonospora rubida</name>
    <dbReference type="NCBI Taxonomy" id="2697657"/>
    <lineage>
        <taxon>Bacteria</taxon>
        <taxon>Bacillati</taxon>
        <taxon>Actinomycetota</taxon>
        <taxon>Actinomycetes</taxon>
        <taxon>Micromonosporales</taxon>
        <taxon>Micromonosporaceae</taxon>
        <taxon>Micromonospora</taxon>
    </lineage>
</organism>
<gene>
    <name evidence="2" type="ORF">ACH4OY_27875</name>
</gene>
<keyword evidence="3" id="KW-1185">Reference proteome</keyword>
<evidence type="ECO:0000313" key="3">
    <source>
        <dbReference type="Proteomes" id="UP001611075"/>
    </source>
</evidence>
<name>A0ABW7SRY8_9ACTN</name>
<evidence type="ECO:0000313" key="2">
    <source>
        <dbReference type="EMBL" id="MFI0796474.1"/>
    </source>
</evidence>
<accession>A0ABW7SRY8</accession>
<reference evidence="2 3" key="1">
    <citation type="submission" date="2024-10" db="EMBL/GenBank/DDBJ databases">
        <title>The Natural Products Discovery Center: Release of the First 8490 Sequenced Strains for Exploring Actinobacteria Biosynthetic Diversity.</title>
        <authorList>
            <person name="Kalkreuter E."/>
            <person name="Kautsar S.A."/>
            <person name="Yang D."/>
            <person name="Bader C.D."/>
            <person name="Teijaro C.N."/>
            <person name="Fluegel L."/>
            <person name="Davis C.M."/>
            <person name="Simpson J.R."/>
            <person name="Lauterbach L."/>
            <person name="Steele A.D."/>
            <person name="Gui C."/>
            <person name="Meng S."/>
            <person name="Li G."/>
            <person name="Viehrig K."/>
            <person name="Ye F."/>
            <person name="Su P."/>
            <person name="Kiefer A.F."/>
            <person name="Nichols A."/>
            <person name="Cepeda A.J."/>
            <person name="Yan W."/>
            <person name="Fan B."/>
            <person name="Jiang Y."/>
            <person name="Adhikari A."/>
            <person name="Zheng C.-J."/>
            <person name="Schuster L."/>
            <person name="Cowan T.M."/>
            <person name="Smanski M.J."/>
            <person name="Chevrette M.G."/>
            <person name="De Carvalho L.P.S."/>
            <person name="Shen B."/>
        </authorList>
    </citation>
    <scope>NUCLEOTIDE SEQUENCE [LARGE SCALE GENOMIC DNA]</scope>
    <source>
        <strain evidence="2 3">NPDC021253</strain>
    </source>
</reference>
<dbReference type="EMBL" id="JBIRPU010000028">
    <property type="protein sequence ID" value="MFI0796474.1"/>
    <property type="molecule type" value="Genomic_DNA"/>
</dbReference>
<proteinExistence type="predicted"/>
<feature type="region of interest" description="Disordered" evidence="1">
    <location>
        <begin position="57"/>
        <end position="80"/>
    </location>
</feature>
<evidence type="ECO:0000256" key="1">
    <source>
        <dbReference type="SAM" id="MobiDB-lite"/>
    </source>
</evidence>
<dbReference type="RefSeq" id="WP_396684618.1">
    <property type="nucleotide sequence ID" value="NZ_JBIRPU010000028.1"/>
</dbReference>
<dbReference type="Proteomes" id="UP001611075">
    <property type="component" value="Unassembled WGS sequence"/>
</dbReference>
<protein>
    <submittedName>
        <fullName evidence="2">Uncharacterized protein</fullName>
    </submittedName>
</protein>
<sequence length="80" mass="8322">MAFWVAVRHGRRARRGFLVVDAMAAATINVFVPERWLQTLADDPVLSVLALAGASRSAAAGSDSPGSSSPAPTGSRCWPG</sequence>